<accession>A0ABR4PAQ0</accession>
<dbReference type="Pfam" id="PF12937">
    <property type="entry name" value="F-box-like"/>
    <property type="match status" value="1"/>
</dbReference>
<evidence type="ECO:0000313" key="2">
    <source>
        <dbReference type="EMBL" id="KAL3420375.1"/>
    </source>
</evidence>
<keyword evidence="3" id="KW-1185">Reference proteome</keyword>
<dbReference type="InterPro" id="IPR001810">
    <property type="entry name" value="F-box_dom"/>
</dbReference>
<dbReference type="SUPFAM" id="SSF81383">
    <property type="entry name" value="F-box domain"/>
    <property type="match status" value="1"/>
</dbReference>
<name>A0ABR4PAQ0_9HELO</name>
<dbReference type="InterPro" id="IPR032675">
    <property type="entry name" value="LRR_dom_sf"/>
</dbReference>
<evidence type="ECO:0000259" key="1">
    <source>
        <dbReference type="Pfam" id="PF12937"/>
    </source>
</evidence>
<comment type="caution">
    <text evidence="2">The sequence shown here is derived from an EMBL/GenBank/DDBJ whole genome shotgun (WGS) entry which is preliminary data.</text>
</comment>
<sequence>MALDAQSNWNVEMSVPLRISSTKALSPKEVPRQKESIPVVTGTQSKEVLLPVEIISQILSYIPIKESSQPLLWSCALVSRAWYAATIAILYERPFLSGHNFEQFVRTVCPSKIAHIRGSTLAVLVRRLDMGELVHNASKSLTARILGRLKWNIDEFVAPQSSFAVNSFAPLSKCTKLRHLDLSLVASGISNRLLFQTISHLENLETLFFPRSASHDADRSVARYAWPPRLKVLHLAGGVDDYFLQTHLVHAPKSLERLSIQHCPQVHAPALLFMLEVLGPQLKHLTVRHPMSKLPPSCLDFVFTLCPSLIAFRISADYITDSMFEAIPTKHPLQILDLDCSTLAGADVEINPNAVYDAVEQERLPDLRSVRVSSRLAWTATAALRRAAEDLVEIMEEAEDENPLGITPGVWNTSV</sequence>
<proteinExistence type="predicted"/>
<dbReference type="Gene3D" id="3.80.10.10">
    <property type="entry name" value="Ribonuclease Inhibitor"/>
    <property type="match status" value="1"/>
</dbReference>
<protein>
    <recommendedName>
        <fullName evidence="1">F-box domain-containing protein</fullName>
    </recommendedName>
</protein>
<organism evidence="2 3">
    <name type="scientific">Phlyctema vagabunda</name>
    <dbReference type="NCBI Taxonomy" id="108571"/>
    <lineage>
        <taxon>Eukaryota</taxon>
        <taxon>Fungi</taxon>
        <taxon>Dikarya</taxon>
        <taxon>Ascomycota</taxon>
        <taxon>Pezizomycotina</taxon>
        <taxon>Leotiomycetes</taxon>
        <taxon>Helotiales</taxon>
        <taxon>Dermateaceae</taxon>
        <taxon>Phlyctema</taxon>
    </lineage>
</organism>
<feature type="domain" description="F-box" evidence="1">
    <location>
        <begin position="50"/>
        <end position="96"/>
    </location>
</feature>
<reference evidence="2 3" key="1">
    <citation type="submission" date="2024-06" db="EMBL/GenBank/DDBJ databases">
        <title>Complete genome of Phlyctema vagabunda strain 19-DSS-EL-015.</title>
        <authorList>
            <person name="Fiorenzani C."/>
        </authorList>
    </citation>
    <scope>NUCLEOTIDE SEQUENCE [LARGE SCALE GENOMIC DNA]</scope>
    <source>
        <strain evidence="2 3">19-DSS-EL-015</strain>
    </source>
</reference>
<gene>
    <name evidence="2" type="ORF">PVAG01_08874</name>
</gene>
<dbReference type="InterPro" id="IPR036047">
    <property type="entry name" value="F-box-like_dom_sf"/>
</dbReference>
<dbReference type="CDD" id="cd09917">
    <property type="entry name" value="F-box_SF"/>
    <property type="match status" value="1"/>
</dbReference>
<dbReference type="Proteomes" id="UP001629113">
    <property type="component" value="Unassembled WGS sequence"/>
</dbReference>
<dbReference type="SUPFAM" id="SSF52047">
    <property type="entry name" value="RNI-like"/>
    <property type="match status" value="1"/>
</dbReference>
<dbReference type="EMBL" id="JBFCZG010000007">
    <property type="protein sequence ID" value="KAL3420375.1"/>
    <property type="molecule type" value="Genomic_DNA"/>
</dbReference>
<evidence type="ECO:0000313" key="3">
    <source>
        <dbReference type="Proteomes" id="UP001629113"/>
    </source>
</evidence>